<dbReference type="InterPro" id="IPR036390">
    <property type="entry name" value="WH_DNA-bd_sf"/>
</dbReference>
<dbReference type="EMBL" id="LJYW01000001">
    <property type="protein sequence ID" value="KPL51315.1"/>
    <property type="molecule type" value="Genomic_DNA"/>
</dbReference>
<dbReference type="GO" id="GO:0003677">
    <property type="term" value="F:DNA binding"/>
    <property type="evidence" value="ECO:0007669"/>
    <property type="project" value="UniProtKB-KW"/>
</dbReference>
<dbReference type="Pfam" id="PF09339">
    <property type="entry name" value="HTH_IclR"/>
    <property type="match status" value="1"/>
</dbReference>
<gene>
    <name evidence="6" type="ORF">ABB55_02990</name>
</gene>
<keyword evidence="7" id="KW-1185">Reference proteome</keyword>
<dbReference type="Gene3D" id="3.30.450.40">
    <property type="match status" value="1"/>
</dbReference>
<feature type="domain" description="HTH iclR-type" evidence="4">
    <location>
        <begin position="2"/>
        <end position="64"/>
    </location>
</feature>
<evidence type="ECO:0000259" key="5">
    <source>
        <dbReference type="PROSITE" id="PS51078"/>
    </source>
</evidence>
<dbReference type="InterPro" id="IPR005471">
    <property type="entry name" value="Tscrpt_reg_IclR_N"/>
</dbReference>
<dbReference type="PROSITE" id="PS51077">
    <property type="entry name" value="HTH_ICLR"/>
    <property type="match status" value="1"/>
</dbReference>
<comment type="caution">
    <text evidence="6">The sequence shown here is derived from an EMBL/GenBank/DDBJ whole genome shotgun (WGS) entry which is preliminary data.</text>
</comment>
<proteinExistence type="predicted"/>
<dbReference type="GO" id="GO:0003700">
    <property type="term" value="F:DNA-binding transcription factor activity"/>
    <property type="evidence" value="ECO:0007669"/>
    <property type="project" value="TreeGrafter"/>
</dbReference>
<dbReference type="FunFam" id="1.10.10.10:FF:000056">
    <property type="entry name" value="IclR family transcriptional regulator"/>
    <property type="match status" value="1"/>
</dbReference>
<dbReference type="GO" id="GO:0045892">
    <property type="term" value="P:negative regulation of DNA-templated transcription"/>
    <property type="evidence" value="ECO:0007669"/>
    <property type="project" value="TreeGrafter"/>
</dbReference>
<keyword evidence="3" id="KW-0804">Transcription</keyword>
<dbReference type="InterPro" id="IPR029016">
    <property type="entry name" value="GAF-like_dom_sf"/>
</dbReference>
<evidence type="ECO:0008006" key="8">
    <source>
        <dbReference type="Google" id="ProtNLM"/>
    </source>
</evidence>
<dbReference type="PANTHER" id="PTHR30136">
    <property type="entry name" value="HELIX-TURN-HELIX TRANSCRIPTIONAL REGULATOR, ICLR FAMILY"/>
    <property type="match status" value="1"/>
</dbReference>
<evidence type="ECO:0000256" key="1">
    <source>
        <dbReference type="ARBA" id="ARBA00023015"/>
    </source>
</evidence>
<dbReference type="InterPro" id="IPR050707">
    <property type="entry name" value="HTH_MetabolicPath_Reg"/>
</dbReference>
<name>A0A0P6VZQ1_9HYPH</name>
<sequence length="273" mass="28410">MRSAVDRIFDLLEAIATRPAGAALNELAAAAQLAKPTAHRLLADLIARGLVRQDGPNGDYSLTLEIALLGFRHLAGTGFLDICQPALDRLAGTAGELIRLSWLDGERLAIVAESQGAKPGLRFDANLGRPVVLHSMAVGKAYLASLTDAEALARVRAQGLLGKAEAGASPIRTEADLLAELERVRRCGHALAYNEADPGAGAVAVPIKAADGGAFLGAIAVVVPTARWTREALAGLVPDLREAARDIAGKAVVAPYCRKGAQVLRRPANSKGS</sequence>
<dbReference type="SUPFAM" id="SSF55781">
    <property type="entry name" value="GAF domain-like"/>
    <property type="match status" value="1"/>
</dbReference>
<dbReference type="InterPro" id="IPR036388">
    <property type="entry name" value="WH-like_DNA-bd_sf"/>
</dbReference>
<reference evidence="6 7" key="1">
    <citation type="submission" date="2015-09" db="EMBL/GenBank/DDBJ databases">
        <authorList>
            <person name="Jackson K.R."/>
            <person name="Lunt B.L."/>
            <person name="Fisher J.N.B."/>
            <person name="Gardner A.V."/>
            <person name="Bailey M.E."/>
            <person name="Deus L.M."/>
            <person name="Earl A.S."/>
            <person name="Gibby P.D."/>
            <person name="Hartmann K.A."/>
            <person name="Liu J.E."/>
            <person name="Manci A.M."/>
            <person name="Nielsen D.A."/>
            <person name="Solomon M.B."/>
            <person name="Breakwell D.P."/>
            <person name="Burnett S.H."/>
            <person name="Grose J.H."/>
        </authorList>
    </citation>
    <scope>NUCLEOTIDE SEQUENCE [LARGE SCALE GENOMIC DNA]</scope>
    <source>
        <strain evidence="6 7">16</strain>
    </source>
</reference>
<accession>A0A0P6VZQ1</accession>
<dbReference type="PROSITE" id="PS51078">
    <property type="entry name" value="ICLR_ED"/>
    <property type="match status" value="1"/>
</dbReference>
<dbReference type="AlphaFoldDB" id="A0A0P6VZQ1"/>
<evidence type="ECO:0000259" key="4">
    <source>
        <dbReference type="PROSITE" id="PS51077"/>
    </source>
</evidence>
<dbReference type="SUPFAM" id="SSF46785">
    <property type="entry name" value="Winged helix' DNA-binding domain"/>
    <property type="match status" value="1"/>
</dbReference>
<dbReference type="Pfam" id="PF01614">
    <property type="entry name" value="IclR_C"/>
    <property type="match status" value="1"/>
</dbReference>
<dbReference type="RefSeq" id="WP_054357478.1">
    <property type="nucleotide sequence ID" value="NZ_LJYW01000001.1"/>
</dbReference>
<evidence type="ECO:0000256" key="3">
    <source>
        <dbReference type="ARBA" id="ARBA00023163"/>
    </source>
</evidence>
<evidence type="ECO:0000313" key="6">
    <source>
        <dbReference type="EMBL" id="KPL51315.1"/>
    </source>
</evidence>
<evidence type="ECO:0000313" key="7">
    <source>
        <dbReference type="Proteomes" id="UP000048984"/>
    </source>
</evidence>
<feature type="domain" description="IclR-ED" evidence="5">
    <location>
        <begin position="65"/>
        <end position="253"/>
    </location>
</feature>
<dbReference type="InterPro" id="IPR014757">
    <property type="entry name" value="Tscrpt_reg_IclR_C"/>
</dbReference>
<dbReference type="Proteomes" id="UP000048984">
    <property type="component" value="Unassembled WGS sequence"/>
</dbReference>
<reference evidence="6 7" key="2">
    <citation type="submission" date="2015-10" db="EMBL/GenBank/DDBJ databases">
        <title>Draft Genome Sequence of Prosthecomicrobium hirschii ATCC 27832.</title>
        <authorList>
            <person name="Daniel J."/>
            <person name="Givan S.A."/>
            <person name="Brun Y.V."/>
            <person name="Brown P.J."/>
        </authorList>
    </citation>
    <scope>NUCLEOTIDE SEQUENCE [LARGE SCALE GENOMIC DNA]</scope>
    <source>
        <strain evidence="6 7">16</strain>
    </source>
</reference>
<dbReference type="PANTHER" id="PTHR30136:SF35">
    <property type="entry name" value="HTH-TYPE TRANSCRIPTIONAL REGULATOR RV1719"/>
    <property type="match status" value="1"/>
</dbReference>
<dbReference type="Gene3D" id="1.10.10.10">
    <property type="entry name" value="Winged helix-like DNA-binding domain superfamily/Winged helix DNA-binding domain"/>
    <property type="match status" value="1"/>
</dbReference>
<dbReference type="STRING" id="665126.ABB55_02990"/>
<keyword evidence="1" id="KW-0805">Transcription regulation</keyword>
<organism evidence="6 7">
    <name type="scientific">Prosthecodimorpha hirschii</name>
    <dbReference type="NCBI Taxonomy" id="665126"/>
    <lineage>
        <taxon>Bacteria</taxon>
        <taxon>Pseudomonadati</taxon>
        <taxon>Pseudomonadota</taxon>
        <taxon>Alphaproteobacteria</taxon>
        <taxon>Hyphomicrobiales</taxon>
        <taxon>Ancalomicrobiaceae</taxon>
        <taxon>Prosthecodimorpha</taxon>
    </lineage>
</organism>
<evidence type="ECO:0000256" key="2">
    <source>
        <dbReference type="ARBA" id="ARBA00023125"/>
    </source>
</evidence>
<dbReference type="SMART" id="SM00346">
    <property type="entry name" value="HTH_ICLR"/>
    <property type="match status" value="1"/>
</dbReference>
<protein>
    <recommendedName>
        <fullName evidence="8">IclR family transcriptional regulator</fullName>
    </recommendedName>
</protein>
<keyword evidence="2" id="KW-0238">DNA-binding</keyword>